<evidence type="ECO:0000259" key="3">
    <source>
        <dbReference type="Pfam" id="PF17147"/>
    </source>
</evidence>
<dbReference type="EMBL" id="NIBG01000001">
    <property type="protein sequence ID" value="PAB61175.1"/>
    <property type="molecule type" value="Genomic_DNA"/>
</dbReference>
<dbReference type="Gene3D" id="3.40.50.970">
    <property type="match status" value="1"/>
</dbReference>
<dbReference type="SUPFAM" id="SSF52922">
    <property type="entry name" value="TK C-terminal domain-like"/>
    <property type="match status" value="1"/>
</dbReference>
<evidence type="ECO:0000256" key="1">
    <source>
        <dbReference type="ARBA" id="ARBA00023002"/>
    </source>
</evidence>
<dbReference type="OrthoDB" id="9794954at2"/>
<dbReference type="FunFam" id="3.40.50.920:FF:000013">
    <property type="entry name" value="Ferredoxin oxidoreductase alpha subunit"/>
    <property type="match status" value="1"/>
</dbReference>
<dbReference type="InterPro" id="IPR052368">
    <property type="entry name" value="2-oxoacid_oxidoreductase"/>
</dbReference>
<evidence type="ECO:0000313" key="4">
    <source>
        <dbReference type="EMBL" id="PAB61175.1"/>
    </source>
</evidence>
<comment type="caution">
    <text evidence="4">The sequence shown here is derived from an EMBL/GenBank/DDBJ whole genome shotgun (WGS) entry which is preliminary data.</text>
</comment>
<gene>
    <name evidence="4" type="ORF">CCE28_01750</name>
</gene>
<dbReference type="Gene3D" id="3.40.50.920">
    <property type="match status" value="1"/>
</dbReference>
<protein>
    <submittedName>
        <fullName evidence="4">2-oxoglutarate synthase subunit alpha</fullName>
        <ecNumber evidence="4">1.2.7.3</ecNumber>
    </submittedName>
</protein>
<dbReference type="Proteomes" id="UP000216024">
    <property type="component" value="Unassembled WGS sequence"/>
</dbReference>
<dbReference type="NCBIfam" id="NF006412">
    <property type="entry name" value="PRK08659.1"/>
    <property type="match status" value="1"/>
</dbReference>
<dbReference type="RefSeq" id="WP_095130332.1">
    <property type="nucleotide sequence ID" value="NZ_NIBG01000001.1"/>
</dbReference>
<sequence length="379" mass="40949">MKNNVVKLMQGNEACVEGAIAAGMTFYGGYPITPSTEVAEGSAEKLPRVGGKFIQMEDEIAGMAATIGAALTGAKAMTATSGPGFSLKQENIGYAAMAEAPCVIVNVQRHGPSTGLPTSPSQGDVMQAKWGTHGDHPVIALSPSSVKETFDLTVRCFNLAEKYRTPVILLLDEIVGHMREKIEIPSADDIEIIDRKKPTCAPEDYLAYGVEGDELVPAMAGFGDGYRYHVTGLVHDETGFPTNSTEVAQTLITRLMDKVEKNVDDIVEYEEFMLEDAELVVLGYGGNARAVKAAVRKAREEGLKVGMFRPITIWPFPEKQVIELANKVDNIIVSELNYGQIALEVERVVKGATKVSHIGKINGEILTPDEILAKIKEVL</sequence>
<dbReference type="InterPro" id="IPR033412">
    <property type="entry name" value="PFOR_II"/>
</dbReference>
<accession>A0A267MQI9</accession>
<dbReference type="PANTHER" id="PTHR43088:SF1">
    <property type="entry name" value="SUBUNIT OF PYRUVATE:FLAVODOXIN OXIDOREDUCTASE"/>
    <property type="match status" value="1"/>
</dbReference>
<dbReference type="InterPro" id="IPR009014">
    <property type="entry name" value="Transketo_C/PFOR_II"/>
</dbReference>
<dbReference type="FunFam" id="3.40.50.970:FF:000022">
    <property type="entry name" value="2-oxoglutarate ferredoxin oxidoreductase alpha subunit"/>
    <property type="match status" value="1"/>
</dbReference>
<proteinExistence type="predicted"/>
<keyword evidence="1 4" id="KW-0560">Oxidoreductase</keyword>
<dbReference type="Pfam" id="PF01855">
    <property type="entry name" value="POR_N"/>
    <property type="match status" value="1"/>
</dbReference>
<organism evidence="4 5">
    <name type="scientific">Anaeromicrobium sediminis</name>
    <dbReference type="NCBI Taxonomy" id="1478221"/>
    <lineage>
        <taxon>Bacteria</taxon>
        <taxon>Bacillati</taxon>
        <taxon>Bacillota</taxon>
        <taxon>Clostridia</taxon>
        <taxon>Peptostreptococcales</taxon>
        <taxon>Thermotaleaceae</taxon>
        <taxon>Anaeromicrobium</taxon>
    </lineage>
</organism>
<feature type="domain" description="Pyruvate:ferredoxin oxidoreductase core" evidence="3">
    <location>
        <begin position="277"/>
        <end position="371"/>
    </location>
</feature>
<dbReference type="AlphaFoldDB" id="A0A267MQI9"/>
<dbReference type="CDD" id="cd07034">
    <property type="entry name" value="TPP_PYR_PFOR_IOR-alpha_like"/>
    <property type="match status" value="1"/>
</dbReference>
<dbReference type="PANTHER" id="PTHR43088">
    <property type="entry name" value="SUBUNIT OF PYRUVATE:FLAVODOXIN OXIDOREDUCTASE-RELATED"/>
    <property type="match status" value="1"/>
</dbReference>
<reference evidence="4 5" key="1">
    <citation type="submission" date="2017-06" db="EMBL/GenBank/DDBJ databases">
        <title>Draft genome sequence of anaerobic fermentative bacterium Anaeromicrobium sediminis DY2726D isolated from West Pacific Ocean sediments.</title>
        <authorList>
            <person name="Zeng X."/>
        </authorList>
    </citation>
    <scope>NUCLEOTIDE SEQUENCE [LARGE SCALE GENOMIC DNA]</scope>
    <source>
        <strain evidence="4 5">DY2726D</strain>
    </source>
</reference>
<dbReference type="EC" id="1.2.7.3" evidence="4"/>
<dbReference type="Pfam" id="PF17147">
    <property type="entry name" value="PFOR_II"/>
    <property type="match status" value="1"/>
</dbReference>
<keyword evidence="5" id="KW-1185">Reference proteome</keyword>
<dbReference type="SUPFAM" id="SSF52518">
    <property type="entry name" value="Thiamin diphosphate-binding fold (THDP-binding)"/>
    <property type="match status" value="1"/>
</dbReference>
<feature type="domain" description="Pyruvate flavodoxin/ferredoxin oxidoreductase pyrimidine binding" evidence="2">
    <location>
        <begin position="17"/>
        <end position="245"/>
    </location>
</feature>
<name>A0A267MQI9_9FIRM</name>
<evidence type="ECO:0000313" key="5">
    <source>
        <dbReference type="Proteomes" id="UP000216024"/>
    </source>
</evidence>
<dbReference type="InterPro" id="IPR002880">
    <property type="entry name" value="Pyrv_Fd/Flavodoxin_OxRdtase_N"/>
</dbReference>
<dbReference type="InterPro" id="IPR029061">
    <property type="entry name" value="THDP-binding"/>
</dbReference>
<dbReference type="GO" id="GO:0047553">
    <property type="term" value="F:2-oxoglutarate synthase activity"/>
    <property type="evidence" value="ECO:0007669"/>
    <property type="project" value="UniProtKB-EC"/>
</dbReference>
<evidence type="ECO:0000259" key="2">
    <source>
        <dbReference type="Pfam" id="PF01855"/>
    </source>
</evidence>